<dbReference type="InterPro" id="IPR028994">
    <property type="entry name" value="Integrin_alpha_N"/>
</dbReference>
<dbReference type="SUPFAM" id="SSF69318">
    <property type="entry name" value="Integrin alpha N-terminal domain"/>
    <property type="match status" value="1"/>
</dbReference>
<dbReference type="Pfam" id="PF13517">
    <property type="entry name" value="FG-GAP_3"/>
    <property type="match status" value="1"/>
</dbReference>
<dbReference type="Proteomes" id="UP000076603">
    <property type="component" value="Unassembled WGS sequence"/>
</dbReference>
<organism evidence="2 3">
    <name type="scientific">Clostridium magnum DSM 2767</name>
    <dbReference type="NCBI Taxonomy" id="1121326"/>
    <lineage>
        <taxon>Bacteria</taxon>
        <taxon>Bacillati</taxon>
        <taxon>Bacillota</taxon>
        <taxon>Clostridia</taxon>
        <taxon>Eubacteriales</taxon>
        <taxon>Clostridiaceae</taxon>
        <taxon>Clostridium</taxon>
    </lineage>
</organism>
<name>A0A161YMJ5_9CLOT</name>
<dbReference type="EMBL" id="LWAE01000002">
    <property type="protein sequence ID" value="KZL91892.1"/>
    <property type="molecule type" value="Genomic_DNA"/>
</dbReference>
<comment type="caution">
    <text evidence="2">The sequence shown here is derived from an EMBL/GenBank/DDBJ whole genome shotgun (WGS) entry which is preliminary data.</text>
</comment>
<dbReference type="RefSeq" id="WP_066620808.1">
    <property type="nucleotide sequence ID" value="NZ_FQXL01000022.1"/>
</dbReference>
<keyword evidence="1" id="KW-0732">Signal</keyword>
<dbReference type="PATRIC" id="fig|1121326.3.peg.1678"/>
<dbReference type="OrthoDB" id="1653343at2"/>
<reference evidence="2 3" key="1">
    <citation type="submission" date="2016-04" db="EMBL/GenBank/DDBJ databases">
        <title>Genome sequence of Clostridium magnum DSM 2767.</title>
        <authorList>
            <person name="Poehlein A."/>
            <person name="Uhlig R."/>
            <person name="Fischer R."/>
            <person name="Bahl H."/>
            <person name="Daniel R."/>
        </authorList>
    </citation>
    <scope>NUCLEOTIDE SEQUENCE [LARGE SCALE GENOMIC DNA]</scope>
    <source>
        <strain evidence="2 3">DSM 2767</strain>
    </source>
</reference>
<keyword evidence="3" id="KW-1185">Reference proteome</keyword>
<evidence type="ECO:0000313" key="2">
    <source>
        <dbReference type="EMBL" id="KZL91892.1"/>
    </source>
</evidence>
<sequence>MYNCYFRAYTMNSNIVFSIIGDVNGDRIPDYVFLTGISTPGSPFIQNITLVVRDGRTGRITRVPLSENAGYNPRVFLGDFNGDGVNDILVSIDSGGSGAIMYHYIYSFINNIPQLIFDFNEYNEEYKYDIIYKDNYKVEAVSRINNEKYIIDISLKGDEYLSEIYDENGKLKEPIIGFVNPLSGLYPVDFDSNGVYELLAYQKIAGRYNADSLGYFLNTLKWDNNRFVLYNQNVAIWGADKMK</sequence>
<evidence type="ECO:0000256" key="1">
    <source>
        <dbReference type="ARBA" id="ARBA00022729"/>
    </source>
</evidence>
<evidence type="ECO:0000313" key="3">
    <source>
        <dbReference type="Proteomes" id="UP000076603"/>
    </source>
</evidence>
<proteinExistence type="predicted"/>
<dbReference type="STRING" id="1121326.CLMAG_16980"/>
<accession>A0A161YMJ5</accession>
<dbReference type="InterPro" id="IPR013517">
    <property type="entry name" value="FG-GAP"/>
</dbReference>
<gene>
    <name evidence="2" type="ORF">CLMAG_16980</name>
</gene>
<protein>
    <submittedName>
        <fullName evidence="2">FG-GAP repeat protein</fullName>
    </submittedName>
</protein>
<dbReference type="AlphaFoldDB" id="A0A161YMJ5"/>